<keyword evidence="1" id="KW-0732">Signal</keyword>
<protein>
    <recommendedName>
        <fullName evidence="3">Secreted protein</fullName>
    </recommendedName>
</protein>
<proteinExistence type="predicted"/>
<name>A0A7G3B3X3_LUTLO</name>
<feature type="chain" id="PRO_5028932882" description="Secreted protein" evidence="1">
    <location>
        <begin position="17"/>
        <end position="101"/>
    </location>
</feature>
<dbReference type="AlphaFoldDB" id="A0A7G3B3X3"/>
<dbReference type="EMBL" id="GITU01010912">
    <property type="protein sequence ID" value="MBC1179615.1"/>
    <property type="molecule type" value="Transcribed_RNA"/>
</dbReference>
<accession>A0A7G3B3X3</accession>
<organism evidence="2">
    <name type="scientific">Lutzomyia longipalpis</name>
    <name type="common">Sand fly</name>
    <dbReference type="NCBI Taxonomy" id="7200"/>
    <lineage>
        <taxon>Eukaryota</taxon>
        <taxon>Metazoa</taxon>
        <taxon>Ecdysozoa</taxon>
        <taxon>Arthropoda</taxon>
        <taxon>Hexapoda</taxon>
        <taxon>Insecta</taxon>
        <taxon>Pterygota</taxon>
        <taxon>Neoptera</taxon>
        <taxon>Endopterygota</taxon>
        <taxon>Diptera</taxon>
        <taxon>Nematocera</taxon>
        <taxon>Psychodoidea</taxon>
        <taxon>Psychodidae</taxon>
        <taxon>Lutzomyia</taxon>
        <taxon>Lutzomyia</taxon>
    </lineage>
</organism>
<evidence type="ECO:0000313" key="2">
    <source>
        <dbReference type="EMBL" id="MBC1179615.1"/>
    </source>
</evidence>
<feature type="signal peptide" evidence="1">
    <location>
        <begin position="1"/>
        <end position="16"/>
    </location>
</feature>
<evidence type="ECO:0000256" key="1">
    <source>
        <dbReference type="SAM" id="SignalP"/>
    </source>
</evidence>
<evidence type="ECO:0008006" key="3">
    <source>
        <dbReference type="Google" id="ProtNLM"/>
    </source>
</evidence>
<reference evidence="2" key="1">
    <citation type="journal article" date="2020" name="BMC">
        <title>Leishmania infection induces a limited differential gene expression in the sand fly midgut.</title>
        <authorList>
            <person name="Coutinho-Abreu I.V."/>
            <person name="Serafim T.D."/>
            <person name="Meneses C."/>
            <person name="Kamhawi S."/>
            <person name="Oliveira F."/>
            <person name="Valenzuela J.G."/>
        </authorList>
    </citation>
    <scope>NUCLEOTIDE SEQUENCE</scope>
    <source>
        <strain evidence="2">Jacobina</strain>
        <tissue evidence="2">Midgut</tissue>
    </source>
</reference>
<sequence length="101" mass="11234">MFTSITFLLRAPLVNIAPLHSYCSSSLVSEMLINKFSVKPSRTLFTGVTDFTGVTGFTGTTSFTGSTGRIMWDLPLRMGELLQLSCESWLHRQSRGSRKIL</sequence>